<feature type="non-terminal residue" evidence="1">
    <location>
        <position position="1"/>
    </location>
</feature>
<dbReference type="KEGG" id="spar:SPRG_21083"/>
<dbReference type="EMBL" id="KK583275">
    <property type="protein sequence ID" value="KDO22076.1"/>
    <property type="molecule type" value="Genomic_DNA"/>
</dbReference>
<evidence type="ECO:0000313" key="2">
    <source>
        <dbReference type="Proteomes" id="UP000030745"/>
    </source>
</evidence>
<gene>
    <name evidence="1" type="ORF">SPRG_21083</name>
</gene>
<protein>
    <submittedName>
        <fullName evidence="1">Uncharacterized protein</fullName>
    </submittedName>
</protein>
<reference evidence="1 2" key="1">
    <citation type="journal article" date="2013" name="PLoS Genet.">
        <title>Distinctive expansion of potential virulence genes in the genome of the oomycete fish pathogen Saprolegnia parasitica.</title>
        <authorList>
            <person name="Jiang R.H."/>
            <person name="de Bruijn I."/>
            <person name="Haas B.J."/>
            <person name="Belmonte R."/>
            <person name="Lobach L."/>
            <person name="Christie J."/>
            <person name="van den Ackerveken G."/>
            <person name="Bottin A."/>
            <person name="Bulone V."/>
            <person name="Diaz-Moreno S.M."/>
            <person name="Dumas B."/>
            <person name="Fan L."/>
            <person name="Gaulin E."/>
            <person name="Govers F."/>
            <person name="Grenville-Briggs L.J."/>
            <person name="Horner N.R."/>
            <person name="Levin J.Z."/>
            <person name="Mammella M."/>
            <person name="Meijer H.J."/>
            <person name="Morris P."/>
            <person name="Nusbaum C."/>
            <person name="Oome S."/>
            <person name="Phillips A.J."/>
            <person name="van Rooyen D."/>
            <person name="Rzeszutek E."/>
            <person name="Saraiva M."/>
            <person name="Secombes C.J."/>
            <person name="Seidl M.F."/>
            <person name="Snel B."/>
            <person name="Stassen J.H."/>
            <person name="Sykes S."/>
            <person name="Tripathy S."/>
            <person name="van den Berg H."/>
            <person name="Vega-Arreguin J.C."/>
            <person name="Wawra S."/>
            <person name="Young S.K."/>
            <person name="Zeng Q."/>
            <person name="Dieguez-Uribeondo J."/>
            <person name="Russ C."/>
            <person name="Tyler B.M."/>
            <person name="van West P."/>
        </authorList>
    </citation>
    <scope>NUCLEOTIDE SEQUENCE [LARGE SCALE GENOMIC DNA]</scope>
    <source>
        <strain evidence="1 2">CBS 223.65</strain>
    </source>
</reference>
<evidence type="ECO:0000313" key="1">
    <source>
        <dbReference type="EMBL" id="KDO22076.1"/>
    </source>
</evidence>
<dbReference type="Proteomes" id="UP000030745">
    <property type="component" value="Unassembled WGS sequence"/>
</dbReference>
<dbReference type="RefSeq" id="XP_012207244.1">
    <property type="nucleotide sequence ID" value="XM_012351854.1"/>
</dbReference>
<name>A0A067C6A0_SAPPC</name>
<dbReference type="VEuPathDB" id="FungiDB:SPRG_21083"/>
<keyword evidence="2" id="KW-1185">Reference proteome</keyword>
<sequence length="120" mass="13058">GEYTQRILLKHNTRVCLIVLVGLVTKEVRSHAAKVHKVADAHEDNRHDKDARAFAAGRNPAVDVIVVARVAVLLDSREAREPEEDVARDEVEGPAVVAVDVLADGPLRALVHAASSTWPF</sequence>
<organism evidence="1 2">
    <name type="scientific">Saprolegnia parasitica (strain CBS 223.65)</name>
    <dbReference type="NCBI Taxonomy" id="695850"/>
    <lineage>
        <taxon>Eukaryota</taxon>
        <taxon>Sar</taxon>
        <taxon>Stramenopiles</taxon>
        <taxon>Oomycota</taxon>
        <taxon>Saprolegniomycetes</taxon>
        <taxon>Saprolegniales</taxon>
        <taxon>Saprolegniaceae</taxon>
        <taxon>Saprolegnia</taxon>
    </lineage>
</organism>
<accession>A0A067C6A0</accession>
<dbReference type="AlphaFoldDB" id="A0A067C6A0"/>
<dbReference type="GeneID" id="24141983"/>
<proteinExistence type="predicted"/>